<accession>A0A1H9U7N2</accession>
<evidence type="ECO:0000313" key="2">
    <source>
        <dbReference type="Proteomes" id="UP000198885"/>
    </source>
</evidence>
<organism evidence="1 2">
    <name type="scientific">Tranquillimonas rosea</name>
    <dbReference type="NCBI Taxonomy" id="641238"/>
    <lineage>
        <taxon>Bacteria</taxon>
        <taxon>Pseudomonadati</taxon>
        <taxon>Pseudomonadota</taxon>
        <taxon>Alphaproteobacteria</taxon>
        <taxon>Rhodobacterales</taxon>
        <taxon>Roseobacteraceae</taxon>
        <taxon>Tranquillimonas</taxon>
    </lineage>
</organism>
<name>A0A1H9U7N2_9RHOB</name>
<evidence type="ECO:0000313" key="1">
    <source>
        <dbReference type="EMBL" id="SES05157.1"/>
    </source>
</evidence>
<dbReference type="OrthoDB" id="7873775at2"/>
<keyword evidence="2" id="KW-1185">Reference proteome</keyword>
<reference evidence="1 2" key="1">
    <citation type="submission" date="2016-10" db="EMBL/GenBank/DDBJ databases">
        <authorList>
            <person name="de Groot N.N."/>
        </authorList>
    </citation>
    <scope>NUCLEOTIDE SEQUENCE [LARGE SCALE GENOMIC DNA]</scope>
    <source>
        <strain evidence="1 2">DSM 23042</strain>
    </source>
</reference>
<dbReference type="STRING" id="641238.SAMN04490244_10573"/>
<sequence>MGKVTVLQPLEQVRWDCAVVSAPAGRAEELARGDTMDFLALELARVALAYRDARFDRLRRAAGRVAELSSDARLDRMALVARTVVALAGGRDEIALAANVARLDRLGDATLCVIWSVREPLC</sequence>
<proteinExistence type="predicted"/>
<protein>
    <submittedName>
        <fullName evidence="1">Uncharacterized protein</fullName>
    </submittedName>
</protein>
<dbReference type="AlphaFoldDB" id="A0A1H9U7N2"/>
<dbReference type="Proteomes" id="UP000198885">
    <property type="component" value="Unassembled WGS sequence"/>
</dbReference>
<dbReference type="RefSeq" id="WP_092692735.1">
    <property type="nucleotide sequence ID" value="NZ_FOGU01000005.1"/>
</dbReference>
<dbReference type="EMBL" id="FOGU01000005">
    <property type="protein sequence ID" value="SES05157.1"/>
    <property type="molecule type" value="Genomic_DNA"/>
</dbReference>
<gene>
    <name evidence="1" type="ORF">SAMN04490244_10573</name>
</gene>